<evidence type="ECO:0000256" key="1">
    <source>
        <dbReference type="SAM" id="MobiDB-lite"/>
    </source>
</evidence>
<dbReference type="EMBL" id="QFQP01000032">
    <property type="protein sequence ID" value="PZR07304.1"/>
    <property type="molecule type" value="Genomic_DNA"/>
</dbReference>
<reference evidence="3 4" key="1">
    <citation type="submission" date="2017-08" db="EMBL/GenBank/DDBJ databases">
        <title>Infants hospitalized years apart are colonized by the same room-sourced microbial strains.</title>
        <authorList>
            <person name="Brooks B."/>
            <person name="Olm M.R."/>
            <person name="Firek B.A."/>
            <person name="Baker R."/>
            <person name="Thomas B.C."/>
            <person name="Morowitz M.J."/>
            <person name="Banfield J.F."/>
        </authorList>
    </citation>
    <scope>NUCLEOTIDE SEQUENCE [LARGE SCALE GENOMIC DNA]</scope>
    <source>
        <strain evidence="3">S2_003_000_R2_14</strain>
    </source>
</reference>
<organism evidence="3 4">
    <name type="scientific">Archangium gephyra</name>
    <dbReference type="NCBI Taxonomy" id="48"/>
    <lineage>
        <taxon>Bacteria</taxon>
        <taxon>Pseudomonadati</taxon>
        <taxon>Myxococcota</taxon>
        <taxon>Myxococcia</taxon>
        <taxon>Myxococcales</taxon>
        <taxon>Cystobacterineae</taxon>
        <taxon>Archangiaceae</taxon>
        <taxon>Archangium</taxon>
    </lineage>
</organism>
<proteinExistence type="predicted"/>
<dbReference type="AlphaFoldDB" id="A0A2W5UVE0"/>
<feature type="chain" id="PRO_5015918838" evidence="2">
    <location>
        <begin position="20"/>
        <end position="269"/>
    </location>
</feature>
<evidence type="ECO:0000256" key="2">
    <source>
        <dbReference type="SAM" id="SignalP"/>
    </source>
</evidence>
<gene>
    <name evidence="3" type="ORF">DI536_28035</name>
</gene>
<sequence length="269" mass="27425">MVLWAVPAVAASISGTLTATFDGFNEYRQPKTTVSLTLQCSLSCPPSRPELHYGAPGGTDAYFASAPAEDTDVYFGSGFGTADNGVNVTTDRSFKPGSAVIVKTKSATCWCGNANGEGGYVDLESNVMVIPPAMLVDETMRQNDDESIIVNAVPRGAETVTVKLSGAGLDETRTLTQSDFGTQDGVFVRFTPTQPGTLTFTTTLNPHGATTTGSTTVTARAVPTGGGSGGSGGSGGGGGSEEEPGGCSSTGALALMSLGALLFGRRRSR</sequence>
<feature type="signal peptide" evidence="2">
    <location>
        <begin position="1"/>
        <end position="19"/>
    </location>
</feature>
<feature type="compositionally biased region" description="Low complexity" evidence="1">
    <location>
        <begin position="207"/>
        <end position="222"/>
    </location>
</feature>
<evidence type="ECO:0000313" key="3">
    <source>
        <dbReference type="EMBL" id="PZR07304.1"/>
    </source>
</evidence>
<name>A0A2W5UVE0_9BACT</name>
<comment type="caution">
    <text evidence="3">The sequence shown here is derived from an EMBL/GenBank/DDBJ whole genome shotgun (WGS) entry which is preliminary data.</text>
</comment>
<feature type="compositionally biased region" description="Gly residues" evidence="1">
    <location>
        <begin position="224"/>
        <end position="239"/>
    </location>
</feature>
<evidence type="ECO:0000313" key="4">
    <source>
        <dbReference type="Proteomes" id="UP000249061"/>
    </source>
</evidence>
<protein>
    <submittedName>
        <fullName evidence="3">Uncharacterized protein</fullName>
    </submittedName>
</protein>
<dbReference type="Proteomes" id="UP000249061">
    <property type="component" value="Unassembled WGS sequence"/>
</dbReference>
<accession>A0A2W5UVE0</accession>
<keyword evidence="2" id="KW-0732">Signal</keyword>
<feature type="region of interest" description="Disordered" evidence="1">
    <location>
        <begin position="207"/>
        <end position="251"/>
    </location>
</feature>